<dbReference type="GO" id="GO:0045095">
    <property type="term" value="C:keratin filament"/>
    <property type="evidence" value="ECO:0007669"/>
    <property type="project" value="TreeGrafter"/>
</dbReference>
<dbReference type="GO" id="GO:0006915">
    <property type="term" value="P:apoptotic process"/>
    <property type="evidence" value="ECO:0007669"/>
    <property type="project" value="TreeGrafter"/>
</dbReference>
<protein>
    <submittedName>
        <fullName evidence="5">Trichoplein keratin filament-binding protein</fullName>
    </submittedName>
</protein>
<keyword evidence="4" id="KW-0175">Coiled coil</keyword>
<keyword evidence="2" id="KW-0963">Cytoplasm</keyword>
<comment type="subcellular location">
    <subcellularLocation>
        <location evidence="1">Cytoplasm</location>
        <location evidence="1">Cytoskeleton</location>
    </subcellularLocation>
</comment>
<evidence type="ECO:0000256" key="4">
    <source>
        <dbReference type="SAM" id="Coils"/>
    </source>
</evidence>
<dbReference type="PANTHER" id="PTHR31183:SF2">
    <property type="entry name" value="TRICHOPLEIN KERATIN FILAMENT-BINDING PROTEIN"/>
    <property type="match status" value="1"/>
</dbReference>
<keyword evidence="3" id="KW-0206">Cytoskeleton</keyword>
<dbReference type="InterPro" id="IPR043596">
    <property type="entry name" value="CFAP53/TCHP"/>
</dbReference>
<accession>A0A8D8RQP3</accession>
<reference evidence="5" key="1">
    <citation type="submission" date="2021-05" db="EMBL/GenBank/DDBJ databases">
        <authorList>
            <person name="Alioto T."/>
            <person name="Alioto T."/>
            <person name="Gomez Garrido J."/>
        </authorList>
    </citation>
    <scope>NUCLEOTIDE SEQUENCE</scope>
</reference>
<evidence type="ECO:0000313" key="5">
    <source>
        <dbReference type="EMBL" id="CAG6654646.1"/>
    </source>
</evidence>
<dbReference type="EMBL" id="HBUF01178565">
    <property type="protein sequence ID" value="CAG6654646.1"/>
    <property type="molecule type" value="Transcribed_RNA"/>
</dbReference>
<name>A0A8D8RQP3_9HEMI</name>
<proteinExistence type="predicted"/>
<keyword evidence="5" id="KW-0416">Keratin</keyword>
<feature type="coiled-coil region" evidence="4">
    <location>
        <begin position="175"/>
        <end position="245"/>
    </location>
</feature>
<evidence type="ECO:0000256" key="3">
    <source>
        <dbReference type="ARBA" id="ARBA00023212"/>
    </source>
</evidence>
<evidence type="ECO:0000256" key="1">
    <source>
        <dbReference type="ARBA" id="ARBA00004245"/>
    </source>
</evidence>
<organism evidence="5">
    <name type="scientific">Cacopsylla melanoneura</name>
    <dbReference type="NCBI Taxonomy" id="428564"/>
    <lineage>
        <taxon>Eukaryota</taxon>
        <taxon>Metazoa</taxon>
        <taxon>Ecdysozoa</taxon>
        <taxon>Arthropoda</taxon>
        <taxon>Hexapoda</taxon>
        <taxon>Insecta</taxon>
        <taxon>Pterygota</taxon>
        <taxon>Neoptera</taxon>
        <taxon>Paraneoptera</taxon>
        <taxon>Hemiptera</taxon>
        <taxon>Sternorrhyncha</taxon>
        <taxon>Psylloidea</taxon>
        <taxon>Psyllidae</taxon>
        <taxon>Psyllinae</taxon>
        <taxon>Cacopsylla</taxon>
    </lineage>
</organism>
<dbReference type="AlphaFoldDB" id="A0A8D8RQP3"/>
<sequence length="502" mass="61360">MKPSTLSLRRVEELTCRRRNEEAFKREQWRDVTAYFKTWERVGSQYSNWTCGSYYDQIQNLNKDLKKQSQHEQKLSERRERLTQLLLQEKIKYEVELKELSTRRKTTPPPSDISRLPTETLENVNIELYRRHQENLRRQAELKQHLAWKSNQPQLFELNRKLHNNFVQRSWVDQILDKQRQREEEEREKAGEELERLRQRQLEAEKARERRAKKREEMNQLKQDLEHQMDLLRKEQEKCDRLKLEEARQCQLEREVDEILVQRELELKRKRNREHGLFLTKQFHLKLKQATRLIQEDLKRDQVLLAEFTARILAETSLDETTRREARQEMDKANNILAQLMEREKARAREMDFVFHEDARRMWEKQECRWSAEQEARTRLLNEVLTGVRAQITANLAANLERQQELLSERERLLQGVEEAKTQWEAKQREIEEKEREWASEVEAQIIEKDLRKKEEELREAEERERERQKALEEERKLAAEMDKMRTSTFVPEYRPRKRIVW</sequence>
<feature type="coiled-coil region" evidence="4">
    <location>
        <begin position="400"/>
        <end position="484"/>
    </location>
</feature>
<evidence type="ECO:0000256" key="2">
    <source>
        <dbReference type="ARBA" id="ARBA00022490"/>
    </source>
</evidence>
<dbReference type="PANTHER" id="PTHR31183">
    <property type="entry name" value="TRICHOPLEIN KERATIN FILAMENT-BINDING PROTEIN FAMILY MEMBER"/>
    <property type="match status" value="1"/>
</dbReference>